<sequence length="116" mass="12373">MSSDAVNEFVSARLLPEQQEVFAIVRELMREGAPGASEVISRGSPAWKGEGLLAIVSPSKTHLTLAFVRGAEFTDGHGLLSGVGKTTRHVKLKRADAVDRDALRDYIGQAVTLDAG</sequence>
<gene>
    <name evidence="2" type="ORF">ACFO60_34620</name>
</gene>
<comment type="caution">
    <text evidence="2">The sequence shown here is derived from an EMBL/GenBank/DDBJ whole genome shotgun (WGS) entry which is preliminary data.</text>
</comment>
<dbReference type="Proteomes" id="UP001596004">
    <property type="component" value="Unassembled WGS sequence"/>
</dbReference>
<reference evidence="3" key="1">
    <citation type="journal article" date="2019" name="Int. J. Syst. Evol. Microbiol.">
        <title>The Global Catalogue of Microorganisms (GCM) 10K type strain sequencing project: providing services to taxonomists for standard genome sequencing and annotation.</title>
        <authorList>
            <consortium name="The Broad Institute Genomics Platform"/>
            <consortium name="The Broad Institute Genome Sequencing Center for Infectious Disease"/>
            <person name="Wu L."/>
            <person name="Ma J."/>
        </authorList>
    </citation>
    <scope>NUCLEOTIDE SEQUENCE [LARGE SCALE GENOMIC DNA]</scope>
    <source>
        <strain evidence="3">CGMCC 4.7132</strain>
    </source>
</reference>
<keyword evidence="3" id="KW-1185">Reference proteome</keyword>
<protein>
    <submittedName>
        <fullName evidence="2">DUF1801 domain-containing protein</fullName>
    </submittedName>
</protein>
<dbReference type="EMBL" id="JBHSFP010000037">
    <property type="protein sequence ID" value="MFC4535928.1"/>
    <property type="molecule type" value="Genomic_DNA"/>
</dbReference>
<feature type="domain" description="YdhG-like" evidence="1">
    <location>
        <begin position="18"/>
        <end position="111"/>
    </location>
</feature>
<evidence type="ECO:0000313" key="2">
    <source>
        <dbReference type="EMBL" id="MFC4535928.1"/>
    </source>
</evidence>
<evidence type="ECO:0000313" key="3">
    <source>
        <dbReference type="Proteomes" id="UP001596004"/>
    </source>
</evidence>
<dbReference type="SUPFAM" id="SSF159888">
    <property type="entry name" value="YdhG-like"/>
    <property type="match status" value="1"/>
</dbReference>
<dbReference type="Pfam" id="PF08818">
    <property type="entry name" value="DUF1801"/>
    <property type="match status" value="1"/>
</dbReference>
<name>A0ABV9CU71_9ACTN</name>
<proteinExistence type="predicted"/>
<dbReference type="InterPro" id="IPR014922">
    <property type="entry name" value="YdhG-like"/>
</dbReference>
<accession>A0ABV9CU71</accession>
<evidence type="ECO:0000259" key="1">
    <source>
        <dbReference type="Pfam" id="PF08818"/>
    </source>
</evidence>
<organism evidence="2 3">
    <name type="scientific">Sphaerisporangium dianthi</name>
    <dbReference type="NCBI Taxonomy" id="1436120"/>
    <lineage>
        <taxon>Bacteria</taxon>
        <taxon>Bacillati</taxon>
        <taxon>Actinomycetota</taxon>
        <taxon>Actinomycetes</taxon>
        <taxon>Streptosporangiales</taxon>
        <taxon>Streptosporangiaceae</taxon>
        <taxon>Sphaerisporangium</taxon>
    </lineage>
</organism>
<dbReference type="Gene3D" id="3.90.1150.200">
    <property type="match status" value="1"/>
</dbReference>